<keyword evidence="1" id="KW-0472">Membrane</keyword>
<gene>
    <name evidence="2" type="ORF">ACN38_g12339</name>
</gene>
<keyword evidence="1" id="KW-1133">Transmembrane helix</keyword>
<feature type="non-terminal residue" evidence="2">
    <location>
        <position position="47"/>
    </location>
</feature>
<protein>
    <submittedName>
        <fullName evidence="2">Uncharacterized protein</fullName>
    </submittedName>
</protein>
<proteinExistence type="predicted"/>
<dbReference type="EMBL" id="LHQQ01000377">
    <property type="protein sequence ID" value="KOS36881.1"/>
    <property type="molecule type" value="Genomic_DNA"/>
</dbReference>
<accession>A0A0M8NYE0</accession>
<sequence>MGISFYLGNCRHISFFFSLFLIYKSFLLCLLIVARPTTTYPVLVGHT</sequence>
<keyword evidence="3" id="KW-1185">Reference proteome</keyword>
<comment type="caution">
    <text evidence="2">The sequence shown here is derived from an EMBL/GenBank/DDBJ whole genome shotgun (WGS) entry which is preliminary data.</text>
</comment>
<feature type="transmembrane region" description="Helical" evidence="1">
    <location>
        <begin position="12"/>
        <end position="34"/>
    </location>
</feature>
<dbReference type="AlphaFoldDB" id="A0A0M8NYE0"/>
<keyword evidence="1" id="KW-0812">Transmembrane</keyword>
<name>A0A0M8NYE0_9EURO</name>
<organism evidence="2 3">
    <name type="scientific">Penicillium nordicum</name>
    <dbReference type="NCBI Taxonomy" id="229535"/>
    <lineage>
        <taxon>Eukaryota</taxon>
        <taxon>Fungi</taxon>
        <taxon>Dikarya</taxon>
        <taxon>Ascomycota</taxon>
        <taxon>Pezizomycotina</taxon>
        <taxon>Eurotiomycetes</taxon>
        <taxon>Eurotiomycetidae</taxon>
        <taxon>Eurotiales</taxon>
        <taxon>Aspergillaceae</taxon>
        <taxon>Penicillium</taxon>
    </lineage>
</organism>
<dbReference type="Proteomes" id="UP000037696">
    <property type="component" value="Unassembled WGS sequence"/>
</dbReference>
<evidence type="ECO:0000256" key="1">
    <source>
        <dbReference type="SAM" id="Phobius"/>
    </source>
</evidence>
<evidence type="ECO:0000313" key="2">
    <source>
        <dbReference type="EMBL" id="KOS36881.1"/>
    </source>
</evidence>
<reference evidence="2 3" key="1">
    <citation type="submission" date="2015-08" db="EMBL/GenBank/DDBJ databases">
        <title>Genome sequencing of Penicillium nordicum.</title>
        <authorList>
            <person name="Nguyen H.D."/>
            <person name="Seifert K.A."/>
        </authorList>
    </citation>
    <scope>NUCLEOTIDE SEQUENCE [LARGE SCALE GENOMIC DNA]</scope>
    <source>
        <strain evidence="2 3">DAOMC 185683</strain>
    </source>
</reference>
<evidence type="ECO:0000313" key="3">
    <source>
        <dbReference type="Proteomes" id="UP000037696"/>
    </source>
</evidence>